<protein>
    <submittedName>
        <fullName evidence="1">Uncharacterized protein</fullName>
    </submittedName>
</protein>
<keyword evidence="2" id="KW-1185">Reference proteome</keyword>
<proteinExistence type="predicted"/>
<accession>A0ABP7ZHP5</accession>
<sequence length="84" mass="9225">MIWMQRVANRPNASPQATVVSAFATATLRGSDPPLGTLFLCKKAMRRGYPVAGRLRRKAGRIEDSVCHAVTSRWPPLSVATTWS</sequence>
<gene>
    <name evidence="1" type="ORF">GCM10022286_08920</name>
</gene>
<dbReference type="EMBL" id="BAABBV010000001">
    <property type="protein sequence ID" value="GAA4157358.1"/>
    <property type="molecule type" value="Genomic_DNA"/>
</dbReference>
<organism evidence="1 2">
    <name type="scientific">Gryllotalpicola daejeonensis</name>
    <dbReference type="NCBI Taxonomy" id="993087"/>
    <lineage>
        <taxon>Bacteria</taxon>
        <taxon>Bacillati</taxon>
        <taxon>Actinomycetota</taxon>
        <taxon>Actinomycetes</taxon>
        <taxon>Micrococcales</taxon>
        <taxon>Microbacteriaceae</taxon>
        <taxon>Gryllotalpicola</taxon>
    </lineage>
</organism>
<reference evidence="1" key="1">
    <citation type="journal article" date="2014" name="Int. J. Syst. Evol. Microbiol.">
        <title>Complete genome of a new Firmicutes species belonging to the dominant human colonic microbiota ('Ruminococcus bicirculans') reveals two chromosomes and a selective capacity to utilize plant glucans.</title>
        <authorList>
            <consortium name="NISC Comparative Sequencing Program"/>
            <person name="Wegmann U."/>
            <person name="Louis P."/>
            <person name="Goesmann A."/>
            <person name="Henrissat B."/>
            <person name="Duncan S.H."/>
            <person name="Flint H.J."/>
        </authorList>
    </citation>
    <scope>NUCLEOTIDE SEQUENCE</scope>
    <source>
        <strain evidence="1">JCM 17590</strain>
    </source>
</reference>
<name>A0ABP7ZHP5_9MICO</name>
<comment type="caution">
    <text evidence="1">The sequence shown here is derived from an EMBL/GenBank/DDBJ whole genome shotgun (WGS) entry which is preliminary data.</text>
</comment>
<evidence type="ECO:0000313" key="1">
    <source>
        <dbReference type="EMBL" id="GAA4157358.1"/>
    </source>
</evidence>
<evidence type="ECO:0000313" key="2">
    <source>
        <dbReference type="Proteomes" id="UP001415169"/>
    </source>
</evidence>
<reference evidence="1" key="2">
    <citation type="submission" date="2023-12" db="EMBL/GenBank/DDBJ databases">
        <authorList>
            <person name="Sun Q."/>
            <person name="Inoue M."/>
        </authorList>
    </citation>
    <scope>NUCLEOTIDE SEQUENCE</scope>
    <source>
        <strain evidence="1">JCM 17590</strain>
    </source>
</reference>
<dbReference type="Proteomes" id="UP001415169">
    <property type="component" value="Unassembled WGS sequence"/>
</dbReference>